<keyword evidence="1" id="KW-0812">Transmembrane</keyword>
<evidence type="ECO:0000313" key="2">
    <source>
        <dbReference type="EMBL" id="CAI8042446.1"/>
    </source>
</evidence>
<reference evidence="2" key="1">
    <citation type="submission" date="2023-03" db="EMBL/GenBank/DDBJ databases">
        <authorList>
            <person name="Steffen K."/>
            <person name="Cardenas P."/>
        </authorList>
    </citation>
    <scope>NUCLEOTIDE SEQUENCE</scope>
</reference>
<keyword evidence="1" id="KW-0472">Membrane</keyword>
<proteinExistence type="predicted"/>
<keyword evidence="3" id="KW-1185">Reference proteome</keyword>
<keyword evidence="1" id="KW-1133">Transmembrane helix</keyword>
<name>A0AA35X7H4_GEOBA</name>
<accession>A0AA35X7H4</accession>
<feature type="transmembrane region" description="Helical" evidence="1">
    <location>
        <begin position="70"/>
        <end position="92"/>
    </location>
</feature>
<dbReference type="EMBL" id="CASHTH010003267">
    <property type="protein sequence ID" value="CAI8042446.1"/>
    <property type="molecule type" value="Genomic_DNA"/>
</dbReference>
<dbReference type="AlphaFoldDB" id="A0AA35X7H4"/>
<evidence type="ECO:0000256" key="1">
    <source>
        <dbReference type="SAM" id="Phobius"/>
    </source>
</evidence>
<comment type="caution">
    <text evidence="2">The sequence shown here is derived from an EMBL/GenBank/DDBJ whole genome shotgun (WGS) entry which is preliminary data.</text>
</comment>
<dbReference type="Proteomes" id="UP001174909">
    <property type="component" value="Unassembled WGS sequence"/>
</dbReference>
<gene>
    <name evidence="2" type="ORF">GBAR_LOCUS23570</name>
</gene>
<feature type="non-terminal residue" evidence="2">
    <location>
        <position position="103"/>
    </location>
</feature>
<evidence type="ECO:0000313" key="3">
    <source>
        <dbReference type="Proteomes" id="UP001174909"/>
    </source>
</evidence>
<protein>
    <submittedName>
        <fullName evidence="2">Uncharacterized protein</fullName>
    </submittedName>
</protein>
<organism evidence="2 3">
    <name type="scientific">Geodia barretti</name>
    <name type="common">Barrett's horny sponge</name>
    <dbReference type="NCBI Taxonomy" id="519541"/>
    <lineage>
        <taxon>Eukaryota</taxon>
        <taxon>Metazoa</taxon>
        <taxon>Porifera</taxon>
        <taxon>Demospongiae</taxon>
        <taxon>Heteroscleromorpha</taxon>
        <taxon>Tetractinellida</taxon>
        <taxon>Astrophorina</taxon>
        <taxon>Geodiidae</taxon>
        <taxon>Geodia</taxon>
    </lineage>
</organism>
<sequence>GIPRENPSSYIIASLALRAGLHARKLYTVHFPFVGSLTMGNAAGSITAKEITIGFGGIAIKGLAAAGATAIIVGTGVAVGIAVSTGVVYVLVKNYNESKKKNM</sequence>